<evidence type="ECO:0000313" key="1">
    <source>
        <dbReference type="EMBL" id="MPM88761.1"/>
    </source>
</evidence>
<protein>
    <submittedName>
        <fullName evidence="1">Uncharacterized protein</fullName>
    </submittedName>
</protein>
<comment type="caution">
    <text evidence="1">The sequence shown here is derived from an EMBL/GenBank/DDBJ whole genome shotgun (WGS) entry which is preliminary data.</text>
</comment>
<dbReference type="EMBL" id="VSSQ01036316">
    <property type="protein sequence ID" value="MPM88761.1"/>
    <property type="molecule type" value="Genomic_DNA"/>
</dbReference>
<reference evidence="1" key="1">
    <citation type="submission" date="2019-08" db="EMBL/GenBank/DDBJ databases">
        <authorList>
            <person name="Kucharzyk K."/>
            <person name="Murdoch R.W."/>
            <person name="Higgins S."/>
            <person name="Loffler F."/>
        </authorList>
    </citation>
    <scope>NUCLEOTIDE SEQUENCE</scope>
</reference>
<name>A0A645DHP8_9ZZZZ</name>
<dbReference type="AlphaFoldDB" id="A0A645DHP8"/>
<sequence length="77" mass="8482">MDKRAPVHRLKAFQGLGNVHCISTKIRTYPDSAHHIFQKMLSYRPNPEGLTTIGELPSIKAQIHGFDVIGTVAAKGD</sequence>
<proteinExistence type="predicted"/>
<accession>A0A645DHP8</accession>
<organism evidence="1">
    <name type="scientific">bioreactor metagenome</name>
    <dbReference type="NCBI Taxonomy" id="1076179"/>
    <lineage>
        <taxon>unclassified sequences</taxon>
        <taxon>metagenomes</taxon>
        <taxon>ecological metagenomes</taxon>
    </lineage>
</organism>
<gene>
    <name evidence="1" type="ORF">SDC9_135865</name>
</gene>